<gene>
    <name evidence="2" type="ORF">Bfra_007586</name>
</gene>
<evidence type="ECO:0000256" key="1">
    <source>
        <dbReference type="SAM" id="MobiDB-lite"/>
    </source>
</evidence>
<organism evidence="2 3">
    <name type="scientific">Botrytis fragariae</name>
    <dbReference type="NCBI Taxonomy" id="1964551"/>
    <lineage>
        <taxon>Eukaryota</taxon>
        <taxon>Fungi</taxon>
        <taxon>Dikarya</taxon>
        <taxon>Ascomycota</taxon>
        <taxon>Pezizomycotina</taxon>
        <taxon>Leotiomycetes</taxon>
        <taxon>Helotiales</taxon>
        <taxon>Sclerotiniaceae</taxon>
        <taxon>Botrytis</taxon>
    </lineage>
</organism>
<proteinExistence type="predicted"/>
<dbReference type="RefSeq" id="XP_037190020.1">
    <property type="nucleotide sequence ID" value="XM_037337957.1"/>
</dbReference>
<accession>A0A8H6ANM3</accession>
<evidence type="ECO:0000313" key="3">
    <source>
        <dbReference type="Proteomes" id="UP000531561"/>
    </source>
</evidence>
<reference evidence="2 3" key="1">
    <citation type="journal article" date="2020" name="Phytopathology">
        <title>A high-quality genome resource of Botrytis fragariae, a new and rapidly spreading fungal pathogen causing strawberry gray mold in the U.S.A.</title>
        <authorList>
            <person name="Wu Y."/>
            <person name="Saski C.A."/>
            <person name="Schnabel G."/>
            <person name="Xiao S."/>
            <person name="Hu M."/>
        </authorList>
    </citation>
    <scope>NUCLEOTIDE SEQUENCE [LARGE SCALE GENOMIC DNA]</scope>
    <source>
        <strain evidence="2 3">BVB16</strain>
    </source>
</reference>
<name>A0A8H6ANM3_9HELO</name>
<feature type="compositionally biased region" description="Basic and acidic residues" evidence="1">
    <location>
        <begin position="249"/>
        <end position="259"/>
    </location>
</feature>
<dbReference type="GeneID" id="59261649"/>
<feature type="compositionally biased region" description="Basic and acidic residues" evidence="1">
    <location>
        <begin position="507"/>
        <end position="521"/>
    </location>
</feature>
<protein>
    <submittedName>
        <fullName evidence="2">Uncharacterized protein</fullName>
    </submittedName>
</protein>
<feature type="region of interest" description="Disordered" evidence="1">
    <location>
        <begin position="501"/>
        <end position="529"/>
    </location>
</feature>
<comment type="caution">
    <text evidence="2">The sequence shown here is derived from an EMBL/GenBank/DDBJ whole genome shotgun (WGS) entry which is preliminary data.</text>
</comment>
<dbReference type="OrthoDB" id="3560183at2759"/>
<sequence length="529" mass="61267">MIRAAMVREKEDHKTHLHRVASSNLPIVPRKSWEYYVAILQPGISLEKCEHGDFLWIRVKRTVTIGKILASHFKRTGRNSILMDGDVGLSIDAKIEDLKCLGLGVYAFWEIVKVEKWWEYRDDVDEGRETWGLLENTLPSTMAYEETELIEPRELFQNASTKPYSIEKKEESGSLLKMTVASTMTAYEEMRAIKFKRKTKSSLSEKKDEKPWSWETTAPSIINNTVGARGKQTLTELSKNKSSMAASVKMKEDNSKERSGATSTNNISYVIKAGQKRKLGKMTKGEILKRELAQEDRAEIIKRRRIELESEDANDKIMKQMRTELDKKLDLMKSKNEKAPAINLLKPFAENTKLDLKRHDDYVAKQRKNMEASSQRFGKLQFKEILKRFEISWERQRQDITNRDPQFEQSVKSELQKLKGKITSKVQDHGSLESILKEREIHLDLEAIQRQLDMAKREHPQSKITLRYFSNTVRLECAYCPNIEIQMGLKDSRNVAGIVKRHQTSKGHTDNRYNEAQRKQGSEQSKNNI</sequence>
<dbReference type="AlphaFoldDB" id="A0A8H6ANM3"/>
<evidence type="ECO:0000313" key="2">
    <source>
        <dbReference type="EMBL" id="KAF5871073.1"/>
    </source>
</evidence>
<dbReference type="EMBL" id="JABFCT010000012">
    <property type="protein sequence ID" value="KAF5871073.1"/>
    <property type="molecule type" value="Genomic_DNA"/>
</dbReference>
<feature type="region of interest" description="Disordered" evidence="1">
    <location>
        <begin position="238"/>
        <end position="262"/>
    </location>
</feature>
<keyword evidence="3" id="KW-1185">Reference proteome</keyword>
<dbReference type="Proteomes" id="UP000531561">
    <property type="component" value="Unassembled WGS sequence"/>
</dbReference>